<dbReference type="EMBL" id="EQ973838">
    <property type="protein sequence ID" value="EEF42813.1"/>
    <property type="molecule type" value="Genomic_DNA"/>
</dbReference>
<organism evidence="1 2">
    <name type="scientific">Ricinus communis</name>
    <name type="common">Castor bean</name>
    <dbReference type="NCBI Taxonomy" id="3988"/>
    <lineage>
        <taxon>Eukaryota</taxon>
        <taxon>Viridiplantae</taxon>
        <taxon>Streptophyta</taxon>
        <taxon>Embryophyta</taxon>
        <taxon>Tracheophyta</taxon>
        <taxon>Spermatophyta</taxon>
        <taxon>Magnoliopsida</taxon>
        <taxon>eudicotyledons</taxon>
        <taxon>Gunneridae</taxon>
        <taxon>Pentapetalae</taxon>
        <taxon>rosids</taxon>
        <taxon>fabids</taxon>
        <taxon>Malpighiales</taxon>
        <taxon>Euphorbiaceae</taxon>
        <taxon>Acalyphoideae</taxon>
        <taxon>Acalypheae</taxon>
        <taxon>Ricinus</taxon>
    </lineage>
</organism>
<dbReference type="Proteomes" id="UP000008311">
    <property type="component" value="Unassembled WGS sequence"/>
</dbReference>
<keyword evidence="2" id="KW-1185">Reference proteome</keyword>
<gene>
    <name evidence="1" type="ORF">RCOM_1693830</name>
</gene>
<proteinExistence type="predicted"/>
<protein>
    <submittedName>
        <fullName evidence="1">Uncharacterized protein</fullName>
    </submittedName>
</protein>
<evidence type="ECO:0000313" key="1">
    <source>
        <dbReference type="EMBL" id="EEF42813.1"/>
    </source>
</evidence>
<evidence type="ECO:0000313" key="2">
    <source>
        <dbReference type="Proteomes" id="UP000008311"/>
    </source>
</evidence>
<accession>B9S0P5</accession>
<name>B9S0P5_RICCO</name>
<dbReference type="InParanoid" id="B9S0P5"/>
<sequence>MPTVKVEQAQAGFSYNELVEEGEAPAMIYKDFTSMFTTARVEMGVHPLLSIRWLAPIKAASTIRGGKSQDPLLRPLLLRLSHPCLLLR</sequence>
<dbReference type="AlphaFoldDB" id="B9S0P5"/>
<reference evidence="2" key="1">
    <citation type="journal article" date="2010" name="Nat. Biotechnol.">
        <title>Draft genome sequence of the oilseed species Ricinus communis.</title>
        <authorList>
            <person name="Chan A.P."/>
            <person name="Crabtree J."/>
            <person name="Zhao Q."/>
            <person name="Lorenzi H."/>
            <person name="Orvis J."/>
            <person name="Puiu D."/>
            <person name="Melake-Berhan A."/>
            <person name="Jones K.M."/>
            <person name="Redman J."/>
            <person name="Chen G."/>
            <person name="Cahoon E.B."/>
            <person name="Gedil M."/>
            <person name="Stanke M."/>
            <person name="Haas B.J."/>
            <person name="Wortman J.R."/>
            <person name="Fraser-Liggett C.M."/>
            <person name="Ravel J."/>
            <person name="Rabinowicz P.D."/>
        </authorList>
    </citation>
    <scope>NUCLEOTIDE SEQUENCE [LARGE SCALE GENOMIC DNA]</scope>
    <source>
        <strain evidence="2">cv. Hale</strain>
    </source>
</reference>